<feature type="compositionally biased region" description="Basic and acidic residues" evidence="1">
    <location>
        <begin position="563"/>
        <end position="580"/>
    </location>
</feature>
<comment type="caution">
    <text evidence="2">The sequence shown here is derived from an EMBL/GenBank/DDBJ whole genome shotgun (WGS) entry which is preliminary data.</text>
</comment>
<reference evidence="2" key="1">
    <citation type="submission" date="2021-07" db="EMBL/GenBank/DDBJ databases">
        <authorList>
            <person name="Catto M.A."/>
            <person name="Jacobson A."/>
            <person name="Kennedy G."/>
            <person name="Labadie P."/>
            <person name="Hunt B.G."/>
            <person name="Srinivasan R."/>
        </authorList>
    </citation>
    <scope>NUCLEOTIDE SEQUENCE</scope>
    <source>
        <strain evidence="2">PL_HMW_Pooled</strain>
        <tissue evidence="2">Head</tissue>
    </source>
</reference>
<protein>
    <submittedName>
        <fullName evidence="2">Uncharacterized protein</fullName>
    </submittedName>
</protein>
<dbReference type="EMBL" id="JAHWGI010000979">
    <property type="protein sequence ID" value="KAK3919378.1"/>
    <property type="molecule type" value="Genomic_DNA"/>
</dbReference>
<feature type="compositionally biased region" description="Basic and acidic residues" evidence="1">
    <location>
        <begin position="476"/>
        <end position="498"/>
    </location>
</feature>
<feature type="compositionally biased region" description="Polar residues" evidence="1">
    <location>
        <begin position="227"/>
        <end position="241"/>
    </location>
</feature>
<feature type="compositionally biased region" description="Pro residues" evidence="1">
    <location>
        <begin position="428"/>
        <end position="438"/>
    </location>
</feature>
<feature type="region of interest" description="Disordered" evidence="1">
    <location>
        <begin position="372"/>
        <end position="653"/>
    </location>
</feature>
<dbReference type="Proteomes" id="UP001219518">
    <property type="component" value="Unassembled WGS sequence"/>
</dbReference>
<sequence length="710" mass="75919">MYFPQEVIADDVGVRGILEGLLQHVPVDAFYWSTDHDREVPGYLAQVRWQVRSSSGSGRGKGVADQGVPSDQLLEMVRTSQLLIRTCEVRCNSPIVLRVGAVPSPRPGAGDPRRARRKRTKKVVRVDSPSDSSTTAAEEEKEKGVSSNANGDGEPKAAVVKRAVPVAEEITDGKKADVGVQTTPRLARRAKFSLRDFPSSENGAESTAPVKSSSVLSLTPLGMADDSTVTPTDPAGPQSSVAHALPDTHKPAAGSEVGVGDVSGEDNPPSEPTSTPAKTEAKDAGAVPTTTADDVCQIVFARKRPEHTGPRLGKALFARGAPPPPPAPELPSSTPPPPPTPPTSPFWLGDGEELLQLQSVAIVQAAARHLRAEGLGERSPPPDTPATPLRKWERSRSPDTHDTPPRSAPLREGMGRPGDSPLQEGGRPAPPAETPPQSTPSQKKVRFSSADRESPSSSLSAGEAPLPPVVGMPQEQPRRRDSPLHPEEGDSGREREDATAPTGDSPAQESSSSSSSSSPPALTTSIPRPRLRRPLVSVLKKPEARAQSPAAAARKRVSFVDNLVRESDQVDGHQAPREQEQQPLFRIGCWGDEPRNDGRVDQVDVVDSPVQTNASPLGNQRDDAVDPPRQAEVEEEEGSRAQMQIQRQRKPWVRHSKPGLRLAVPDIIPVNTMALGTGTGPRSRTRKLSDSFKTPYRSVPLCLRSPACDM</sequence>
<gene>
    <name evidence="2" type="ORF">KUF71_008505</name>
</gene>
<feature type="compositionally biased region" description="Low complexity" evidence="1">
    <location>
        <begin position="252"/>
        <end position="266"/>
    </location>
</feature>
<feature type="compositionally biased region" description="Pro residues" evidence="1">
    <location>
        <begin position="321"/>
        <end position="344"/>
    </location>
</feature>
<reference evidence="2" key="2">
    <citation type="journal article" date="2023" name="BMC Genomics">
        <title>Pest status, molecular evolution, and epigenetic factors derived from the genome assembly of Frankliniella fusca, a thysanopteran phytovirus vector.</title>
        <authorList>
            <person name="Catto M.A."/>
            <person name="Labadie P.E."/>
            <person name="Jacobson A.L."/>
            <person name="Kennedy G.G."/>
            <person name="Srinivasan R."/>
            <person name="Hunt B.G."/>
        </authorList>
    </citation>
    <scope>NUCLEOTIDE SEQUENCE</scope>
    <source>
        <strain evidence="2">PL_HMW_Pooled</strain>
    </source>
</reference>
<feature type="region of interest" description="Disordered" evidence="1">
    <location>
        <begin position="222"/>
        <end position="351"/>
    </location>
</feature>
<keyword evidence="3" id="KW-1185">Reference proteome</keyword>
<feature type="region of interest" description="Disordered" evidence="1">
    <location>
        <begin position="99"/>
        <end position="157"/>
    </location>
</feature>
<feature type="compositionally biased region" description="Basic and acidic residues" evidence="1">
    <location>
        <begin position="592"/>
        <end position="602"/>
    </location>
</feature>
<evidence type="ECO:0000256" key="1">
    <source>
        <dbReference type="SAM" id="MobiDB-lite"/>
    </source>
</evidence>
<evidence type="ECO:0000313" key="3">
    <source>
        <dbReference type="Proteomes" id="UP001219518"/>
    </source>
</evidence>
<dbReference type="AlphaFoldDB" id="A0AAE1HDU5"/>
<proteinExistence type="predicted"/>
<feature type="compositionally biased region" description="Polar residues" evidence="1">
    <location>
        <begin position="609"/>
        <end position="618"/>
    </location>
</feature>
<feature type="compositionally biased region" description="Basic and acidic residues" evidence="1">
    <location>
        <begin position="390"/>
        <end position="404"/>
    </location>
</feature>
<feature type="compositionally biased region" description="Basic residues" evidence="1">
    <location>
        <begin position="114"/>
        <end position="123"/>
    </location>
</feature>
<feature type="compositionally biased region" description="Basic and acidic residues" evidence="1">
    <location>
        <begin position="620"/>
        <end position="632"/>
    </location>
</feature>
<evidence type="ECO:0000313" key="2">
    <source>
        <dbReference type="EMBL" id="KAK3919378.1"/>
    </source>
</evidence>
<organism evidence="2 3">
    <name type="scientific">Frankliniella fusca</name>
    <dbReference type="NCBI Taxonomy" id="407009"/>
    <lineage>
        <taxon>Eukaryota</taxon>
        <taxon>Metazoa</taxon>
        <taxon>Ecdysozoa</taxon>
        <taxon>Arthropoda</taxon>
        <taxon>Hexapoda</taxon>
        <taxon>Insecta</taxon>
        <taxon>Pterygota</taxon>
        <taxon>Neoptera</taxon>
        <taxon>Paraneoptera</taxon>
        <taxon>Thysanoptera</taxon>
        <taxon>Terebrantia</taxon>
        <taxon>Thripoidea</taxon>
        <taxon>Thripidae</taxon>
        <taxon>Frankliniella</taxon>
    </lineage>
</organism>
<accession>A0AAE1HDU5</accession>
<name>A0AAE1HDU5_9NEOP</name>